<dbReference type="InterPro" id="IPR032675">
    <property type="entry name" value="LRR_dom_sf"/>
</dbReference>
<evidence type="ECO:0008006" key="3">
    <source>
        <dbReference type="Google" id="ProtNLM"/>
    </source>
</evidence>
<dbReference type="AlphaFoldDB" id="A0A165EHN7"/>
<evidence type="ECO:0000313" key="1">
    <source>
        <dbReference type="EMBL" id="KZT54889.1"/>
    </source>
</evidence>
<keyword evidence="2" id="KW-1185">Reference proteome</keyword>
<dbReference type="InParanoid" id="A0A165EHN7"/>
<sequence length="467" mass="53565">MPLSAVHTHRHRLRHAQQGAASLQDTLPVELVRYIIRLATDVPIAFDTRHESVMDEDRTRTRREIVESLRTKRSLSLVSKSLHILVDEYMHEIILLTRFPGCTALQLFASFLRTTRRHHTPRQRIRPRGERVRRLELDFRVNSPWTTSWDSLWGLLPACPNVELLIFQPVCQAWMLEWSLGVRNGDGPLFHGRDCLGFDHPSGAVYSVTCSEVFARTVTKKYCGTLRRLELAQSCELPEPYLQPMLSGLPNLEVIRSAHLQVSLGHNSSSITTNWSGTLPLPQQGQQLHTLLLQSTRGLKALRQPSPQLRHLSILNGRVSPVRSGDRDLLRQHAATIVSLYYQEFDCEESLPGIIDILPNLEHLRLLDWPKARWNNVFPPQIHPNLRTVTLFRTLSHSQENSLFGQMSQLVKAVEEGRLPKLDKIRLGACDHHRGGWDDVQPAFARLGITIEEREDLRPWYGSFPYR</sequence>
<organism evidence="1 2">
    <name type="scientific">Calocera cornea HHB12733</name>
    <dbReference type="NCBI Taxonomy" id="1353952"/>
    <lineage>
        <taxon>Eukaryota</taxon>
        <taxon>Fungi</taxon>
        <taxon>Dikarya</taxon>
        <taxon>Basidiomycota</taxon>
        <taxon>Agaricomycotina</taxon>
        <taxon>Dacrymycetes</taxon>
        <taxon>Dacrymycetales</taxon>
        <taxon>Dacrymycetaceae</taxon>
        <taxon>Calocera</taxon>
    </lineage>
</organism>
<dbReference type="EMBL" id="KV424005">
    <property type="protein sequence ID" value="KZT54889.1"/>
    <property type="molecule type" value="Genomic_DNA"/>
</dbReference>
<evidence type="ECO:0000313" key="2">
    <source>
        <dbReference type="Proteomes" id="UP000076842"/>
    </source>
</evidence>
<accession>A0A165EHN7</accession>
<name>A0A165EHN7_9BASI</name>
<proteinExistence type="predicted"/>
<dbReference type="Proteomes" id="UP000076842">
    <property type="component" value="Unassembled WGS sequence"/>
</dbReference>
<dbReference type="SUPFAM" id="SSF52047">
    <property type="entry name" value="RNI-like"/>
    <property type="match status" value="1"/>
</dbReference>
<dbReference type="OrthoDB" id="2973896at2759"/>
<gene>
    <name evidence="1" type="ORF">CALCODRAFT_556714</name>
</gene>
<dbReference type="Gene3D" id="3.80.10.10">
    <property type="entry name" value="Ribonuclease Inhibitor"/>
    <property type="match status" value="1"/>
</dbReference>
<protein>
    <recommendedName>
        <fullName evidence="3">F-box domain-containing protein</fullName>
    </recommendedName>
</protein>
<reference evidence="1 2" key="1">
    <citation type="journal article" date="2016" name="Mol. Biol. Evol.">
        <title>Comparative Genomics of Early-Diverging Mushroom-Forming Fungi Provides Insights into the Origins of Lignocellulose Decay Capabilities.</title>
        <authorList>
            <person name="Nagy L.G."/>
            <person name="Riley R."/>
            <person name="Tritt A."/>
            <person name="Adam C."/>
            <person name="Daum C."/>
            <person name="Floudas D."/>
            <person name="Sun H."/>
            <person name="Yadav J.S."/>
            <person name="Pangilinan J."/>
            <person name="Larsson K.H."/>
            <person name="Matsuura K."/>
            <person name="Barry K."/>
            <person name="Labutti K."/>
            <person name="Kuo R."/>
            <person name="Ohm R.A."/>
            <person name="Bhattacharya S.S."/>
            <person name="Shirouzu T."/>
            <person name="Yoshinaga Y."/>
            <person name="Martin F.M."/>
            <person name="Grigoriev I.V."/>
            <person name="Hibbett D.S."/>
        </authorList>
    </citation>
    <scope>NUCLEOTIDE SEQUENCE [LARGE SCALE GENOMIC DNA]</scope>
    <source>
        <strain evidence="1 2">HHB12733</strain>
    </source>
</reference>